<dbReference type="NCBIfam" id="TIGR01538">
    <property type="entry name" value="portal_SPP1"/>
    <property type="match status" value="1"/>
</dbReference>
<dbReference type="InterPro" id="IPR021145">
    <property type="entry name" value="Portal_protein_SPP1_Gp6-like"/>
</dbReference>
<dbReference type="Pfam" id="PF05133">
    <property type="entry name" value="SPP1_portal"/>
    <property type="match status" value="1"/>
</dbReference>
<evidence type="ECO:0000313" key="1">
    <source>
        <dbReference type="EMBL" id="MPL94045.1"/>
    </source>
</evidence>
<proteinExistence type="predicted"/>
<name>A0A644VRL3_9ZZZZ</name>
<comment type="caution">
    <text evidence="1">The sequence shown here is derived from an EMBL/GenBank/DDBJ whole genome shotgun (WGS) entry which is preliminary data.</text>
</comment>
<protein>
    <recommendedName>
        <fullName evidence="2">Phage portal protein</fullName>
    </recommendedName>
</protein>
<gene>
    <name evidence="1" type="ORF">SDC9_40193</name>
</gene>
<dbReference type="EMBL" id="VSSQ01000412">
    <property type="protein sequence ID" value="MPL94045.1"/>
    <property type="molecule type" value="Genomic_DNA"/>
</dbReference>
<accession>A0A644VRL3</accession>
<dbReference type="InterPro" id="IPR006428">
    <property type="entry name" value="Portal_SPP1-type"/>
</dbReference>
<reference evidence="1" key="1">
    <citation type="submission" date="2019-08" db="EMBL/GenBank/DDBJ databases">
        <authorList>
            <person name="Kucharzyk K."/>
            <person name="Murdoch R.W."/>
            <person name="Higgins S."/>
            <person name="Loffler F."/>
        </authorList>
    </citation>
    <scope>NUCLEOTIDE SEQUENCE</scope>
</reference>
<evidence type="ECO:0008006" key="2">
    <source>
        <dbReference type="Google" id="ProtNLM"/>
    </source>
</evidence>
<organism evidence="1">
    <name type="scientific">bioreactor metagenome</name>
    <dbReference type="NCBI Taxonomy" id="1076179"/>
    <lineage>
        <taxon>unclassified sequences</taxon>
        <taxon>metagenomes</taxon>
        <taxon>ecological metagenomes</taxon>
    </lineage>
</organism>
<dbReference type="AlphaFoldDB" id="A0A644VRL3"/>
<sequence>MLTYRMNRDTPMTPQRMGAYIADFKTKELPRMRKLYDYYVGRQKITRRTGPEGKPNNKAVHPYGNYITDINVGYFLGEAIAYSSSAPEEADEAKNGTLQRAAAAVRGALKKAITIVTGKGLLDTLQEINKYNDEAAGNAELGTDASIFGIADELVYIDKDSEIRFTPVDPRGIVLIFDDTVESELLYGIRFWENVDILTKAHTEYAVLYSDIECQTYRHAGGLWVAEGEPVEHHIGAVPINPYYNNRMGLGDYEQILSLIDAYDSTQSDSINDVEAFADAYLALIGMGDISFEPDEENKPSEGEQQIRAMKNNRVLLIPEGGDAKWVVKTVNDTQQENLKTRLAADIHKFSKTPALTDQDFAANASGVAIKYKLMGLETVAAKKERAFRKGLQRRIELICNVLSIKGRKYRYTDIAMTFKRNIPANFTEIADVLNKVGGLLSKETQVGLLPVETTYAEERERIKAEAEDGYSVPTADEE</sequence>